<dbReference type="AlphaFoldDB" id="A0A1G9JRW5"/>
<dbReference type="PROSITE" id="PS00018">
    <property type="entry name" value="EF_HAND_1"/>
    <property type="match status" value="1"/>
</dbReference>
<organism evidence="5 6">
    <name type="scientific">Maridesulfovibrio ferrireducens</name>
    <dbReference type="NCBI Taxonomy" id="246191"/>
    <lineage>
        <taxon>Bacteria</taxon>
        <taxon>Pseudomonadati</taxon>
        <taxon>Thermodesulfobacteriota</taxon>
        <taxon>Desulfovibrionia</taxon>
        <taxon>Desulfovibrionales</taxon>
        <taxon>Desulfovibrionaceae</taxon>
        <taxon>Maridesulfovibrio</taxon>
    </lineage>
</organism>
<evidence type="ECO:0000256" key="1">
    <source>
        <dbReference type="ARBA" id="ARBA00023125"/>
    </source>
</evidence>
<accession>A0A1G9JRW5</accession>
<protein>
    <recommendedName>
        <fullName evidence="2 3">Single-stranded DNA-binding protein</fullName>
        <shortName evidence="2">SSB</shortName>
    </recommendedName>
</protein>
<feature type="region of interest" description="Disordered" evidence="4">
    <location>
        <begin position="90"/>
        <end position="195"/>
    </location>
</feature>
<feature type="compositionally biased region" description="Low complexity" evidence="4">
    <location>
        <begin position="122"/>
        <end position="169"/>
    </location>
</feature>
<dbReference type="SUPFAM" id="SSF50249">
    <property type="entry name" value="Nucleic acid-binding proteins"/>
    <property type="match status" value="1"/>
</dbReference>
<dbReference type="OrthoDB" id="9809878at2"/>
<keyword evidence="1 2" id="KW-0238">DNA-binding</keyword>
<keyword evidence="6" id="KW-1185">Reference proteome</keyword>
<feature type="compositionally biased region" description="Polar residues" evidence="4">
    <location>
        <begin position="99"/>
        <end position="111"/>
    </location>
</feature>
<dbReference type="Proteomes" id="UP000199053">
    <property type="component" value="Unassembled WGS sequence"/>
</dbReference>
<dbReference type="STRING" id="246191.SAMN05660337_2906"/>
<dbReference type="GO" id="GO:0003697">
    <property type="term" value="F:single-stranded DNA binding"/>
    <property type="evidence" value="ECO:0007669"/>
    <property type="project" value="UniProtKB-UniRule"/>
</dbReference>
<dbReference type="PROSITE" id="PS50935">
    <property type="entry name" value="SSB"/>
    <property type="match status" value="1"/>
</dbReference>
<evidence type="ECO:0000313" key="5">
    <source>
        <dbReference type="EMBL" id="SDL39683.1"/>
    </source>
</evidence>
<reference evidence="6" key="1">
    <citation type="submission" date="2016-10" db="EMBL/GenBank/DDBJ databases">
        <authorList>
            <person name="Varghese N."/>
            <person name="Submissions S."/>
        </authorList>
    </citation>
    <scope>NUCLEOTIDE SEQUENCE [LARGE SCALE GENOMIC DNA]</scope>
    <source>
        <strain evidence="6">DSM 16995</strain>
    </source>
</reference>
<evidence type="ECO:0000256" key="4">
    <source>
        <dbReference type="SAM" id="MobiDB-lite"/>
    </source>
</evidence>
<dbReference type="InterPro" id="IPR018247">
    <property type="entry name" value="EF_Hand_1_Ca_BS"/>
</dbReference>
<gene>
    <name evidence="5" type="ORF">SAMN05660337_2906</name>
</gene>
<sequence length="195" mass="21624">MAGSMNKVILVGRIGQDPKISYTTSGQAVANFSVATDEGYKDRNSGQKIDKTEWHNIVAWRGTAEFVSKYLSKGRLVMVEGKLQTDKWQDKNGQDRYTTKIQASNVQGLDSRQSDGGGQGQQQGQYNQQNQQPQQNQQGQYNQQNNAGQYNQQQSQQQPQQNQYNNAPQQGGGSQEEDLGPAFPSEASGMDEVPF</sequence>
<dbReference type="RefSeq" id="WP_092162355.1">
    <property type="nucleotide sequence ID" value="NZ_FNGA01000004.1"/>
</dbReference>
<dbReference type="InterPro" id="IPR011344">
    <property type="entry name" value="ssDNA-bd"/>
</dbReference>
<dbReference type="Gene3D" id="2.40.50.140">
    <property type="entry name" value="Nucleic acid-binding proteins"/>
    <property type="match status" value="1"/>
</dbReference>
<dbReference type="PANTHER" id="PTHR10302:SF27">
    <property type="entry name" value="SINGLE-STRANDED DNA-BINDING PROTEIN"/>
    <property type="match status" value="1"/>
</dbReference>
<dbReference type="InterPro" id="IPR000424">
    <property type="entry name" value="Primosome_PriB/ssb"/>
</dbReference>
<dbReference type="CDD" id="cd04496">
    <property type="entry name" value="SSB_OBF"/>
    <property type="match status" value="1"/>
</dbReference>
<evidence type="ECO:0000256" key="3">
    <source>
        <dbReference type="RuleBase" id="RU000524"/>
    </source>
</evidence>
<dbReference type="GO" id="GO:0006260">
    <property type="term" value="P:DNA replication"/>
    <property type="evidence" value="ECO:0007669"/>
    <property type="project" value="InterPro"/>
</dbReference>
<comment type="subunit">
    <text evidence="2">Homotetramer.</text>
</comment>
<dbReference type="HAMAP" id="MF_00984">
    <property type="entry name" value="SSB"/>
    <property type="match status" value="1"/>
</dbReference>
<dbReference type="Pfam" id="PF00436">
    <property type="entry name" value="SSB"/>
    <property type="match status" value="1"/>
</dbReference>
<dbReference type="PANTHER" id="PTHR10302">
    <property type="entry name" value="SINGLE-STRANDED DNA-BINDING PROTEIN"/>
    <property type="match status" value="1"/>
</dbReference>
<proteinExistence type="inferred from homology"/>
<dbReference type="InterPro" id="IPR012340">
    <property type="entry name" value="NA-bd_OB-fold"/>
</dbReference>
<dbReference type="EMBL" id="FNGA01000004">
    <property type="protein sequence ID" value="SDL39683.1"/>
    <property type="molecule type" value="Genomic_DNA"/>
</dbReference>
<comment type="caution">
    <text evidence="2">Lacks conserved residue(s) required for the propagation of feature annotation.</text>
</comment>
<name>A0A1G9JRW5_9BACT</name>
<evidence type="ECO:0000256" key="2">
    <source>
        <dbReference type="HAMAP-Rule" id="MF_00984"/>
    </source>
</evidence>
<dbReference type="NCBIfam" id="TIGR00621">
    <property type="entry name" value="ssb"/>
    <property type="match status" value="1"/>
</dbReference>
<evidence type="ECO:0000313" key="6">
    <source>
        <dbReference type="Proteomes" id="UP000199053"/>
    </source>
</evidence>
<dbReference type="GO" id="GO:0009295">
    <property type="term" value="C:nucleoid"/>
    <property type="evidence" value="ECO:0007669"/>
    <property type="project" value="TreeGrafter"/>
</dbReference>